<dbReference type="Proteomes" id="UP000283269">
    <property type="component" value="Unassembled WGS sequence"/>
</dbReference>
<dbReference type="OrthoDB" id="10255174at2759"/>
<accession>A0A409X8F4</accession>
<dbReference type="Gene3D" id="3.40.50.1460">
    <property type="match status" value="1"/>
</dbReference>
<dbReference type="InterPro" id="IPR011600">
    <property type="entry name" value="Pept_C14_caspase"/>
</dbReference>
<comment type="caution">
    <text evidence="5">The sequence shown here is derived from an EMBL/GenBank/DDBJ whole genome shotgun (WGS) entry which is preliminary data.</text>
</comment>
<dbReference type="InParanoid" id="A0A409X8F4"/>
<dbReference type="SUPFAM" id="SSF52129">
    <property type="entry name" value="Caspase-like"/>
    <property type="match status" value="1"/>
</dbReference>
<keyword evidence="2" id="KW-0645">Protease</keyword>
<protein>
    <recommendedName>
        <fullName evidence="4">Peptidase C14 caspase domain-containing protein</fullName>
    </recommendedName>
</protein>
<feature type="domain" description="Peptidase C14 caspase" evidence="4">
    <location>
        <begin position="11"/>
        <end position="131"/>
    </location>
</feature>
<evidence type="ECO:0000313" key="6">
    <source>
        <dbReference type="Proteomes" id="UP000283269"/>
    </source>
</evidence>
<evidence type="ECO:0000259" key="4">
    <source>
        <dbReference type="Pfam" id="PF00656"/>
    </source>
</evidence>
<reference evidence="5 6" key="1">
    <citation type="journal article" date="2018" name="Evol. Lett.">
        <title>Horizontal gene cluster transfer increased hallucinogenic mushroom diversity.</title>
        <authorList>
            <person name="Reynolds H.T."/>
            <person name="Vijayakumar V."/>
            <person name="Gluck-Thaler E."/>
            <person name="Korotkin H.B."/>
            <person name="Matheny P.B."/>
            <person name="Slot J.C."/>
        </authorList>
    </citation>
    <scope>NUCLEOTIDE SEQUENCE [LARGE SCALE GENOMIC DNA]</scope>
    <source>
        <strain evidence="5 6">2631</strain>
    </source>
</reference>
<keyword evidence="6" id="KW-1185">Reference proteome</keyword>
<dbReference type="AlphaFoldDB" id="A0A409X8F4"/>
<evidence type="ECO:0000313" key="5">
    <source>
        <dbReference type="EMBL" id="PPQ87073.1"/>
    </source>
</evidence>
<evidence type="ECO:0000256" key="1">
    <source>
        <dbReference type="ARBA" id="ARBA00022703"/>
    </source>
</evidence>
<dbReference type="GO" id="GO:0006915">
    <property type="term" value="P:apoptotic process"/>
    <property type="evidence" value="ECO:0007669"/>
    <property type="project" value="UniProtKB-KW"/>
</dbReference>
<dbReference type="EMBL" id="NHYD01002385">
    <property type="protein sequence ID" value="PPQ87073.1"/>
    <property type="molecule type" value="Genomic_DNA"/>
</dbReference>
<keyword evidence="2" id="KW-0378">Hydrolase</keyword>
<dbReference type="InterPro" id="IPR029030">
    <property type="entry name" value="Caspase-like_dom_sf"/>
</dbReference>
<dbReference type="GO" id="GO:0004197">
    <property type="term" value="F:cysteine-type endopeptidase activity"/>
    <property type="evidence" value="ECO:0007669"/>
    <property type="project" value="InterPro"/>
</dbReference>
<gene>
    <name evidence="5" type="ORF">CVT25_000053</name>
</gene>
<feature type="region of interest" description="Disordered" evidence="3">
    <location>
        <begin position="571"/>
        <end position="590"/>
    </location>
</feature>
<evidence type="ECO:0000256" key="2">
    <source>
        <dbReference type="ARBA" id="ARBA00022807"/>
    </source>
</evidence>
<proteinExistence type="predicted"/>
<organism evidence="5 6">
    <name type="scientific">Psilocybe cyanescens</name>
    <dbReference type="NCBI Taxonomy" id="93625"/>
    <lineage>
        <taxon>Eukaryota</taxon>
        <taxon>Fungi</taxon>
        <taxon>Dikarya</taxon>
        <taxon>Basidiomycota</taxon>
        <taxon>Agaricomycotina</taxon>
        <taxon>Agaricomycetes</taxon>
        <taxon>Agaricomycetidae</taxon>
        <taxon>Agaricales</taxon>
        <taxon>Agaricineae</taxon>
        <taxon>Strophariaceae</taxon>
        <taxon>Psilocybe</taxon>
    </lineage>
</organism>
<dbReference type="Pfam" id="PF00656">
    <property type="entry name" value="Peptidase_C14"/>
    <property type="match status" value="1"/>
</dbReference>
<dbReference type="GO" id="GO:0006508">
    <property type="term" value="P:proteolysis"/>
    <property type="evidence" value="ECO:0007669"/>
    <property type="project" value="InterPro"/>
</dbReference>
<sequence length="683" mass="76256">MSSRPSLVVRLIGIGKYANYPSLRAEGDTNADDLHNFFRKEYIGGADCDIRVIKNETKEHILEELRSLRSPLDRTKAIVIFFSGYGGRTGEGTSIICPTDIDRDEKSKGITGQELSQLLDTISKFRGNNITLLLDSPTLAFNWGWPHSFVVVAPQQVTSNRKAFTTAVIDTLRSEKESMSSLTVRSFAAKIHAFMPYDIEVDCYGQYVDRLLFDPAGGRAHHAFIPGRVEGTKEGNDTEITIFAGAAHGVKKGTTFSVYQNPVDTEQTSIEHLEVTDRYRAVISATTTRLALPLDTPLPVVFFVVETSCLQQTLDIFLNEVDISKIKNSSWNEVDAEKAKIVLKRVGDKVEVLWSGFSKDLLPDSVTELCHNLSVPGNSPDLIKAITHAAWFSYRVDSSVEQSSSAFFDVEFKEVDEDLEPSGKNLLDSGVVDLEITEDNFRTTYCLVLSNKTEHSIWPFVFICNPTDFSIQPWYTPTQALSPKAAGSESVLEIGCGNEVDLTFEWNADLGLDIAYIKIFVTKERTSFSFLTQTDSEVGEKLRGLISSIEFNESYNNPILHYLAEVSQPVGATPDSSFDTPQKEPALSSSTRNEWDTIQIMITRRECVQFAFNAENEKIVTVRQNGDEALEKQVDSDFDFDFESGSDSEDPHNISEYQACCSSITRLCEVGVSREYDTIYVFN</sequence>
<keyword evidence="2" id="KW-0788">Thiol protease</keyword>
<keyword evidence="1" id="KW-0053">Apoptosis</keyword>
<evidence type="ECO:0000256" key="3">
    <source>
        <dbReference type="SAM" id="MobiDB-lite"/>
    </source>
</evidence>
<name>A0A409X8F4_PSICY</name>